<dbReference type="Proteomes" id="UP000469081">
    <property type="component" value="Unassembled WGS sequence"/>
</dbReference>
<name>A0A6I4RMQ5_FRATU</name>
<dbReference type="AlphaFoldDB" id="A0A6I4RMQ5"/>
<proteinExistence type="predicted"/>
<comment type="caution">
    <text evidence="1">The sequence shown here is derived from an EMBL/GenBank/DDBJ whole genome shotgun (WGS) entry which is preliminary data.</text>
</comment>
<reference evidence="1 2" key="1">
    <citation type="submission" date="2019-06" db="EMBL/GenBank/DDBJ databases">
        <title>Phylogeography and genetic diversity of Francisella tularensis subsp. holarctica in France (1947-2018).</title>
        <authorList>
            <person name="Kevin M."/>
            <person name="Madani N."/>
            <person name="Maurin M."/>
        </authorList>
    </citation>
    <scope>NUCLEOTIDE SEQUENCE [LARGE SCALE GENOMIC DNA]</scope>
    <source>
        <strain evidence="1 2">ATCC 15482</strain>
    </source>
</reference>
<dbReference type="RefSeq" id="WP_003040834.1">
    <property type="nucleotide sequence ID" value="NZ_VJEZ01000004.1"/>
</dbReference>
<accession>A0A6I4RMQ5</accession>
<protein>
    <submittedName>
        <fullName evidence="1">Uncharacterized protein</fullName>
    </submittedName>
</protein>
<gene>
    <name evidence="1" type="ORF">FNC33_03610</name>
</gene>
<evidence type="ECO:0000313" key="1">
    <source>
        <dbReference type="EMBL" id="MWZ39634.1"/>
    </source>
</evidence>
<evidence type="ECO:0000313" key="2">
    <source>
        <dbReference type="Proteomes" id="UP000469081"/>
    </source>
</evidence>
<organism evidence="1 2">
    <name type="scientific">Francisella tularensis</name>
    <dbReference type="NCBI Taxonomy" id="263"/>
    <lineage>
        <taxon>Bacteria</taxon>
        <taxon>Pseudomonadati</taxon>
        <taxon>Pseudomonadota</taxon>
        <taxon>Gammaproteobacteria</taxon>
        <taxon>Thiotrichales</taxon>
        <taxon>Francisellaceae</taxon>
        <taxon>Francisella</taxon>
    </lineage>
</organism>
<sequence>MTRTYNVLRESQKVKILLSIIKSHYRSSNKNFIQEVNLTHITNRIKNTDIRVLVVSIWKDLELTTGNEIRLLENRYHKDIISKIFKKSSNLYLVSSNPQKDSLNNYFREKNFKL</sequence>
<dbReference type="EMBL" id="VJEZ01000004">
    <property type="protein sequence ID" value="MWZ39634.1"/>
    <property type="molecule type" value="Genomic_DNA"/>
</dbReference>